<keyword evidence="1" id="KW-0812">Transmembrane</keyword>
<dbReference type="RefSeq" id="WP_106135747.1">
    <property type="nucleotide sequence ID" value="NZ_PVTE01000001.1"/>
</dbReference>
<keyword evidence="3" id="KW-1185">Reference proteome</keyword>
<evidence type="ECO:0000313" key="3">
    <source>
        <dbReference type="Proteomes" id="UP000238375"/>
    </source>
</evidence>
<dbReference type="EMBL" id="PVTE01000001">
    <property type="protein sequence ID" value="PRY46973.1"/>
    <property type="molecule type" value="Genomic_DNA"/>
</dbReference>
<feature type="transmembrane region" description="Helical" evidence="1">
    <location>
        <begin position="65"/>
        <end position="83"/>
    </location>
</feature>
<protein>
    <submittedName>
        <fullName evidence="2">Putative membrane protein</fullName>
    </submittedName>
</protein>
<keyword evidence="1" id="KW-0472">Membrane</keyword>
<dbReference type="Proteomes" id="UP000238375">
    <property type="component" value="Unassembled WGS sequence"/>
</dbReference>
<dbReference type="InterPro" id="IPR008537">
    <property type="entry name" value="DUF819"/>
</dbReference>
<feature type="transmembrane region" description="Helical" evidence="1">
    <location>
        <begin position="365"/>
        <end position="387"/>
    </location>
</feature>
<evidence type="ECO:0000256" key="1">
    <source>
        <dbReference type="SAM" id="Phobius"/>
    </source>
</evidence>
<feature type="transmembrane region" description="Helical" evidence="1">
    <location>
        <begin position="278"/>
        <end position="296"/>
    </location>
</feature>
<feature type="transmembrane region" description="Helical" evidence="1">
    <location>
        <begin position="32"/>
        <end position="53"/>
    </location>
</feature>
<organism evidence="2 3">
    <name type="scientific">Spirosoma oryzae</name>
    <dbReference type="NCBI Taxonomy" id="1469603"/>
    <lineage>
        <taxon>Bacteria</taxon>
        <taxon>Pseudomonadati</taxon>
        <taxon>Bacteroidota</taxon>
        <taxon>Cytophagia</taxon>
        <taxon>Cytophagales</taxon>
        <taxon>Cytophagaceae</taxon>
        <taxon>Spirosoma</taxon>
    </lineage>
</organism>
<reference evidence="2 3" key="1">
    <citation type="submission" date="2018-03" db="EMBL/GenBank/DDBJ databases">
        <title>Genomic Encyclopedia of Archaeal and Bacterial Type Strains, Phase II (KMG-II): from individual species to whole genera.</title>
        <authorList>
            <person name="Goeker M."/>
        </authorList>
    </citation>
    <scope>NUCLEOTIDE SEQUENCE [LARGE SCALE GENOMIC DNA]</scope>
    <source>
        <strain evidence="2 3">DSM 28354</strain>
    </source>
</reference>
<dbReference type="OrthoDB" id="653763at2"/>
<dbReference type="PANTHER" id="PTHR34289">
    <property type="entry name" value="PROTEIN, PUTATIVE (DUF819)-RELATED"/>
    <property type="match status" value="1"/>
</dbReference>
<comment type="caution">
    <text evidence="2">The sequence shown here is derived from an EMBL/GenBank/DDBJ whole genome shotgun (WGS) entry which is preliminary data.</text>
</comment>
<sequence>MPFLKDPLAILALLMLNIIIAEQLAKLPYLRAVGTALLVIIITAITANLGLIPASTNAPPLYEGIFSYIAPISIFYLLLTVNLKGLKRAGTPMVVNFFIGVVGTMVGVIVAMRVVGGPKGFGPLFYAVGGMFTGTHTGGSSNLNAIALHYGVNKAGNVYAAAIATDNIVTALWMGVTLLLPPFLNRFVPRRLATSLSAEETRRYEQEANEQINDVEAVNPQDLALLIGLGVSALYGAQLVAEAVPSIPKILVLTSLALLLAQLPGIQRLRGVRVVSIFCIYLFLAVIGAYCDLAALVNDGQLALTMLTFVSISVPIHALFQFGIGGLLKQDWDLLSIASQANIGGSASCLALSKSLKRPDLHLPGILAGALGNAIGTYCGLLVAEYLRTMSFA</sequence>
<feature type="transmembrane region" description="Helical" evidence="1">
    <location>
        <begin position="302"/>
        <end position="320"/>
    </location>
</feature>
<dbReference type="Pfam" id="PF05684">
    <property type="entry name" value="DUF819"/>
    <property type="match status" value="1"/>
</dbReference>
<evidence type="ECO:0000313" key="2">
    <source>
        <dbReference type="EMBL" id="PRY46973.1"/>
    </source>
</evidence>
<proteinExistence type="predicted"/>
<feature type="transmembrane region" description="Helical" evidence="1">
    <location>
        <begin position="6"/>
        <end position="25"/>
    </location>
</feature>
<feature type="transmembrane region" description="Helical" evidence="1">
    <location>
        <begin position="95"/>
        <end position="115"/>
    </location>
</feature>
<gene>
    <name evidence="2" type="ORF">CLV58_10137</name>
</gene>
<feature type="transmembrane region" description="Helical" evidence="1">
    <location>
        <begin position="158"/>
        <end position="181"/>
    </location>
</feature>
<feature type="transmembrane region" description="Helical" evidence="1">
    <location>
        <begin position="247"/>
        <end position="266"/>
    </location>
</feature>
<accession>A0A2T0TMU2</accession>
<keyword evidence="1" id="KW-1133">Transmembrane helix</keyword>
<dbReference type="PANTHER" id="PTHR34289:SF8">
    <property type="entry name" value="DUF819 DOMAIN-CONTAINING PROTEIN"/>
    <property type="match status" value="1"/>
</dbReference>
<dbReference type="AlphaFoldDB" id="A0A2T0TMU2"/>
<name>A0A2T0TMU2_9BACT</name>